<organism evidence="1 2">
    <name type="scientific">Ravibacter arvi</name>
    <dbReference type="NCBI Taxonomy" id="2051041"/>
    <lineage>
        <taxon>Bacteria</taxon>
        <taxon>Pseudomonadati</taxon>
        <taxon>Bacteroidota</taxon>
        <taxon>Cytophagia</taxon>
        <taxon>Cytophagales</taxon>
        <taxon>Spirosomataceae</taxon>
        <taxon>Ravibacter</taxon>
    </lineage>
</organism>
<keyword evidence="2" id="KW-1185">Reference proteome</keyword>
<evidence type="ECO:0000313" key="2">
    <source>
        <dbReference type="Proteomes" id="UP001501508"/>
    </source>
</evidence>
<dbReference type="RefSeq" id="WP_345026626.1">
    <property type="nucleotide sequence ID" value="NZ_BAABEY010000005.1"/>
</dbReference>
<dbReference type="EMBL" id="BAABEY010000005">
    <property type="protein sequence ID" value="GAA4433292.1"/>
    <property type="molecule type" value="Genomic_DNA"/>
</dbReference>
<comment type="caution">
    <text evidence="1">The sequence shown here is derived from an EMBL/GenBank/DDBJ whole genome shotgun (WGS) entry which is preliminary data.</text>
</comment>
<name>A0ABP8LRC4_9BACT</name>
<evidence type="ECO:0008006" key="3">
    <source>
        <dbReference type="Google" id="ProtNLM"/>
    </source>
</evidence>
<sequence>MRISTIGAIWFALVVITTDTFGQAVRKRALANNPDTYKSLLAFGINANTNSGILGGLNVRYTKLLQAPLLGKTQYQYLALEIVNVKSPKEYASGSQIGFNTISNKANYLFSIRPQYGRELFFYNRQNNEGLGLSGIIAVGPTIGLEKPFMVQWQEGGRTVTVPYTPDLAGAPSAGFFSGFGKSKIVPGLHAKAAVNLELSTFRNNVTGLEVGFLMEAFTRRIDIMAFSTSPTSTNTNRSFFTSGYLNLYFGSKKQ</sequence>
<reference evidence="2" key="1">
    <citation type="journal article" date="2019" name="Int. J. Syst. Evol. Microbiol.">
        <title>The Global Catalogue of Microorganisms (GCM) 10K type strain sequencing project: providing services to taxonomists for standard genome sequencing and annotation.</title>
        <authorList>
            <consortium name="The Broad Institute Genomics Platform"/>
            <consortium name="The Broad Institute Genome Sequencing Center for Infectious Disease"/>
            <person name="Wu L."/>
            <person name="Ma J."/>
        </authorList>
    </citation>
    <scope>NUCLEOTIDE SEQUENCE [LARGE SCALE GENOMIC DNA]</scope>
    <source>
        <strain evidence="2">JCM 31920</strain>
    </source>
</reference>
<dbReference type="Proteomes" id="UP001501508">
    <property type="component" value="Unassembled WGS sequence"/>
</dbReference>
<proteinExistence type="predicted"/>
<accession>A0ABP8LRC4</accession>
<protein>
    <recommendedName>
        <fullName evidence="3">Outer membrane protein beta-barrel domain-containing protein</fullName>
    </recommendedName>
</protein>
<evidence type="ECO:0000313" key="1">
    <source>
        <dbReference type="EMBL" id="GAA4433292.1"/>
    </source>
</evidence>
<gene>
    <name evidence="1" type="ORF">GCM10023091_06650</name>
</gene>